<dbReference type="PANTHER" id="PTHR33538:SF1">
    <property type="entry name" value="PROTEIN BRAMBLEBERRY"/>
    <property type="match status" value="1"/>
</dbReference>
<feature type="chain" id="PRO_5013461751" evidence="3">
    <location>
        <begin position="20"/>
        <end position="624"/>
    </location>
</feature>
<keyword evidence="2" id="KW-1133">Transmembrane helix</keyword>
<evidence type="ECO:0000256" key="1">
    <source>
        <dbReference type="SAM" id="MobiDB-lite"/>
    </source>
</evidence>
<dbReference type="OrthoDB" id="5978806at2759"/>
<evidence type="ECO:0000256" key="2">
    <source>
        <dbReference type="SAM" id="Phobius"/>
    </source>
</evidence>
<organism evidence="4">
    <name type="scientific">Daphnia magna</name>
    <dbReference type="NCBI Taxonomy" id="35525"/>
    <lineage>
        <taxon>Eukaryota</taxon>
        <taxon>Metazoa</taxon>
        <taxon>Ecdysozoa</taxon>
        <taxon>Arthropoda</taxon>
        <taxon>Crustacea</taxon>
        <taxon>Branchiopoda</taxon>
        <taxon>Diplostraca</taxon>
        <taxon>Cladocera</taxon>
        <taxon>Anomopoda</taxon>
        <taxon>Daphniidae</taxon>
        <taxon>Daphnia</taxon>
    </lineage>
</organism>
<dbReference type="AlphaFoldDB" id="A0A0P4Z642"/>
<reference evidence="4" key="2">
    <citation type="submission" date="2015-10" db="EMBL/GenBank/DDBJ databases">
        <authorList>
            <person name="Gilbert D.G."/>
        </authorList>
    </citation>
    <scope>NUCLEOTIDE SEQUENCE</scope>
</reference>
<evidence type="ECO:0000313" key="5">
    <source>
        <dbReference type="EMBL" id="KZS14956.1"/>
    </source>
</evidence>
<reference evidence="5 6" key="3">
    <citation type="submission" date="2016-03" db="EMBL/GenBank/DDBJ databases">
        <title>EvidentialGene: Evidence-directed Construction of Genes on Genomes.</title>
        <authorList>
            <person name="Gilbert D.G."/>
            <person name="Choi J.-H."/>
            <person name="Mockaitis K."/>
            <person name="Colbourne J."/>
            <person name="Pfrender M."/>
        </authorList>
    </citation>
    <scope>NUCLEOTIDE SEQUENCE [LARGE SCALE GENOMIC DNA]</scope>
    <source>
        <strain evidence="5 6">Xinb3</strain>
        <tissue evidence="5">Complete organism</tissue>
    </source>
</reference>
<feature type="transmembrane region" description="Helical" evidence="2">
    <location>
        <begin position="389"/>
        <end position="407"/>
    </location>
</feature>
<accession>A0A0P4Z642</accession>
<evidence type="ECO:0000256" key="3">
    <source>
        <dbReference type="SAM" id="SignalP"/>
    </source>
</evidence>
<dbReference type="InterPro" id="IPR040346">
    <property type="entry name" value="GEX1/Brambleberry"/>
</dbReference>
<evidence type="ECO:0000313" key="6">
    <source>
        <dbReference type="Proteomes" id="UP000076858"/>
    </source>
</evidence>
<name>A0A0P4Z642_9CRUS</name>
<proteinExistence type="predicted"/>
<keyword evidence="4" id="KW-0418">Kinase</keyword>
<dbReference type="STRING" id="35525.A0A0P4Z642"/>
<feature type="signal peptide" evidence="3">
    <location>
        <begin position="1"/>
        <end position="19"/>
    </location>
</feature>
<dbReference type="PANTHER" id="PTHR33538">
    <property type="entry name" value="PROTEIN GAMETE EXPRESSED 1"/>
    <property type="match status" value="1"/>
</dbReference>
<keyword evidence="6" id="KW-1185">Reference proteome</keyword>
<gene>
    <name evidence="5" type="ORF">APZ42_019446</name>
</gene>
<feature type="compositionally biased region" description="Low complexity" evidence="1">
    <location>
        <begin position="584"/>
        <end position="600"/>
    </location>
</feature>
<sequence>MKFILYFIAIILLGTSSQSSLVGWILGRDSSPFNILNSEKQFDKLMTATTTNEEHKIETYDPKENAIEARSDIPFELSVADEKFIADAQKYTDLSLSELDVCQHKLILQLKQDCNDLSEEDLSKLGVNLLNCQSRLEGRKVFPCTSLMSLKECTSDMDSDTWNAYHILSNRARSVCYGARQQQFRALTQMTVNKLMASSSQQLGFIRELKAEQEELGSLAADTLTSLTKGQEQLLEQQEYLKATQQIASQQLSSTIREMSRERAAAYAGQRQLSVLSDSLKETLNQAAQLAMEQENDRKIAQEHLLNSLMNLEGHVGEVWDQLEESVNKLLNQQDHAAQMQTETIETLQRLNHTFQFLLSVSENSREQLNWIQSLVVNTEKKVGKLSTWVLHVCYFLLGMLLLAFVQAPSYMRWIFLFLVPINLSMDLQQGVAMDAPALVGLLFVVSTGYRVFLYLKSRCSPITRAIDKPQEIEYRSSTPAAKVFVTSVSDNTVDDLLEGCTLLNDSFDGDRSSTPLPSPSFEMFMSQQKHKSVRSLLQDSKLGDISLGSAVHRRSPRRANTSNSFRELSPTRSVASNMSINQSRSGTPRRPATPRRTCSGTCVDGSSCRNACMKDSVFCWQHK</sequence>
<keyword evidence="2" id="KW-0472">Membrane</keyword>
<feature type="region of interest" description="Disordered" evidence="1">
    <location>
        <begin position="548"/>
        <end position="600"/>
    </location>
</feature>
<feature type="compositionally biased region" description="Polar residues" evidence="1">
    <location>
        <begin position="559"/>
        <end position="583"/>
    </location>
</feature>
<feature type="transmembrane region" description="Helical" evidence="2">
    <location>
        <begin position="438"/>
        <end position="456"/>
    </location>
</feature>
<evidence type="ECO:0000313" key="4">
    <source>
        <dbReference type="EMBL" id="JAJ06022.1"/>
    </source>
</evidence>
<dbReference type="EMBL" id="LRGB01000930">
    <property type="protein sequence ID" value="KZS14956.1"/>
    <property type="molecule type" value="Genomic_DNA"/>
</dbReference>
<keyword evidence="4" id="KW-0808">Transferase</keyword>
<keyword evidence="2" id="KW-0812">Transmembrane</keyword>
<dbReference type="EMBL" id="GDIP01217380">
    <property type="protein sequence ID" value="JAJ06022.1"/>
    <property type="molecule type" value="Transcribed_RNA"/>
</dbReference>
<reference evidence="4" key="1">
    <citation type="submission" date="2015-10" db="EMBL/GenBank/DDBJ databases">
        <title>Daphnia magna gene sets from two clonal populations assembled and annotated with EvidentialGene.</title>
        <authorList>
            <person name="Gilbert D."/>
            <person name="Podicheti R."/>
            <person name="Orsini L."/>
            <person name="Colbourne J."/>
            <person name="Pfrender M."/>
        </authorList>
    </citation>
    <scope>NUCLEOTIDE SEQUENCE</scope>
</reference>
<dbReference type="GO" id="GO:0016301">
    <property type="term" value="F:kinase activity"/>
    <property type="evidence" value="ECO:0007669"/>
    <property type="project" value="UniProtKB-KW"/>
</dbReference>
<protein>
    <submittedName>
        <fullName evidence="4">Serine/threonine-protein kinase Genghis Khan</fullName>
    </submittedName>
</protein>
<dbReference type="Proteomes" id="UP000076858">
    <property type="component" value="Unassembled WGS sequence"/>
</dbReference>
<keyword evidence="3" id="KW-0732">Signal</keyword>